<name>A0A3Q7IYU7_SOLLC</name>
<keyword evidence="2" id="KW-1185">Reference proteome</keyword>
<dbReference type="EnsemblPlants" id="Solyc11g066205.1.1">
    <property type="protein sequence ID" value="Solyc11g066205.1.1"/>
    <property type="gene ID" value="Solyc11g066205.1"/>
</dbReference>
<dbReference type="InParanoid" id="A0A3Q7IYU7"/>
<reference evidence="1" key="1">
    <citation type="journal article" date="2012" name="Nature">
        <title>The tomato genome sequence provides insights into fleshy fruit evolution.</title>
        <authorList>
            <consortium name="Tomato Genome Consortium"/>
        </authorList>
    </citation>
    <scope>NUCLEOTIDE SEQUENCE [LARGE SCALE GENOMIC DNA]</scope>
    <source>
        <strain evidence="1">cv. Heinz 1706</strain>
    </source>
</reference>
<reference evidence="1" key="2">
    <citation type="submission" date="2019-01" db="UniProtKB">
        <authorList>
            <consortium name="EnsemblPlants"/>
        </authorList>
    </citation>
    <scope>IDENTIFICATION</scope>
    <source>
        <strain evidence="1">cv. Heinz 1706</strain>
    </source>
</reference>
<dbReference type="Gramene" id="Solyc11g066205.1.1">
    <property type="protein sequence ID" value="Solyc11g066205.1.1"/>
    <property type="gene ID" value="Solyc11g066205.1"/>
</dbReference>
<sequence>MKKSNEVCGFLSLVQIWEWEIITSGPINFRLQLRLHVNGRDIEIIKMRHELLFDNLMRKMLLMDCLSGVGRDNMSRWHSDVSKDDDGNDETSTNTRDILYL</sequence>
<evidence type="ECO:0000313" key="1">
    <source>
        <dbReference type="EnsemblPlants" id="Solyc11g066205.1.1"/>
    </source>
</evidence>
<protein>
    <submittedName>
        <fullName evidence="1">Uncharacterized protein</fullName>
    </submittedName>
</protein>
<accession>A0A3Q7IYU7</accession>
<dbReference type="Proteomes" id="UP000004994">
    <property type="component" value="Chromosome 11"/>
</dbReference>
<evidence type="ECO:0000313" key="2">
    <source>
        <dbReference type="Proteomes" id="UP000004994"/>
    </source>
</evidence>
<organism evidence="1">
    <name type="scientific">Solanum lycopersicum</name>
    <name type="common">Tomato</name>
    <name type="synonym">Lycopersicon esculentum</name>
    <dbReference type="NCBI Taxonomy" id="4081"/>
    <lineage>
        <taxon>Eukaryota</taxon>
        <taxon>Viridiplantae</taxon>
        <taxon>Streptophyta</taxon>
        <taxon>Embryophyta</taxon>
        <taxon>Tracheophyta</taxon>
        <taxon>Spermatophyta</taxon>
        <taxon>Magnoliopsida</taxon>
        <taxon>eudicotyledons</taxon>
        <taxon>Gunneridae</taxon>
        <taxon>Pentapetalae</taxon>
        <taxon>asterids</taxon>
        <taxon>lamiids</taxon>
        <taxon>Solanales</taxon>
        <taxon>Solanaceae</taxon>
        <taxon>Solanoideae</taxon>
        <taxon>Solaneae</taxon>
        <taxon>Solanum</taxon>
        <taxon>Solanum subgen. Lycopersicon</taxon>
    </lineage>
</organism>
<dbReference type="AlphaFoldDB" id="A0A3Q7IYU7"/>
<proteinExistence type="predicted"/>